<dbReference type="Pfam" id="PF14602">
    <property type="entry name" value="Hexapep_2"/>
    <property type="match status" value="1"/>
</dbReference>
<evidence type="ECO:0000313" key="3">
    <source>
        <dbReference type="EMBL" id="TCK07536.1"/>
    </source>
</evidence>
<dbReference type="OrthoDB" id="9815592at2"/>
<protein>
    <submittedName>
        <fullName evidence="3">Succinyltransferase-like protein</fullName>
    </submittedName>
</protein>
<dbReference type="PANTHER" id="PTHR23416">
    <property type="entry name" value="SIALIC ACID SYNTHASE-RELATED"/>
    <property type="match status" value="1"/>
</dbReference>
<comment type="similarity">
    <text evidence="1">Belongs to the transferase hexapeptide repeat family.</text>
</comment>
<dbReference type="EMBL" id="SMFU01000008">
    <property type="protein sequence ID" value="TCK07536.1"/>
    <property type="molecule type" value="Genomic_DNA"/>
</dbReference>
<keyword evidence="2 3" id="KW-0808">Transferase</keyword>
<proteinExistence type="inferred from homology"/>
<evidence type="ECO:0000313" key="4">
    <source>
        <dbReference type="Proteomes" id="UP000294546"/>
    </source>
</evidence>
<keyword evidence="4" id="KW-1185">Reference proteome</keyword>
<sequence length="141" mass="15414">MLPLIIRKDFRHLLLKLRTKYFNVLWKMNISDTALISFKAKLDRTNPKGITIGEYTHIAFGAVLLTHDMSRNLHSKIKIGSNCFIGANSIILPGVEINDGCIIAAGSVVTKSISPNSIVAGNPAKVIRTGIKVGKYGVIKK</sequence>
<evidence type="ECO:0000256" key="1">
    <source>
        <dbReference type="ARBA" id="ARBA00007274"/>
    </source>
</evidence>
<gene>
    <name evidence="3" type="ORF">CLV83_2407</name>
</gene>
<dbReference type="SUPFAM" id="SSF51161">
    <property type="entry name" value="Trimeric LpxA-like enzymes"/>
    <property type="match status" value="1"/>
</dbReference>
<comment type="caution">
    <text evidence="3">The sequence shown here is derived from an EMBL/GenBank/DDBJ whole genome shotgun (WGS) entry which is preliminary data.</text>
</comment>
<dbReference type="InterPro" id="IPR011004">
    <property type="entry name" value="Trimer_LpxA-like_sf"/>
</dbReference>
<dbReference type="CDD" id="cd04647">
    <property type="entry name" value="LbH_MAT_like"/>
    <property type="match status" value="1"/>
</dbReference>
<dbReference type="InterPro" id="IPR001451">
    <property type="entry name" value="Hexapep"/>
</dbReference>
<dbReference type="AlphaFoldDB" id="A0A4V2PE34"/>
<accession>A0A4V2PE34</accession>
<dbReference type="InterPro" id="IPR051159">
    <property type="entry name" value="Hexapeptide_acetyltransf"/>
</dbReference>
<name>A0A4V2PE34_9GAMM</name>
<dbReference type="GO" id="GO:0008374">
    <property type="term" value="F:O-acyltransferase activity"/>
    <property type="evidence" value="ECO:0007669"/>
    <property type="project" value="TreeGrafter"/>
</dbReference>
<dbReference type="Proteomes" id="UP000294546">
    <property type="component" value="Unassembled WGS sequence"/>
</dbReference>
<organism evidence="3 4">
    <name type="scientific">Marinobacterium mangrovicola</name>
    <dbReference type="NCBI Taxonomy" id="1476959"/>
    <lineage>
        <taxon>Bacteria</taxon>
        <taxon>Pseudomonadati</taxon>
        <taxon>Pseudomonadota</taxon>
        <taxon>Gammaproteobacteria</taxon>
        <taxon>Oceanospirillales</taxon>
        <taxon>Oceanospirillaceae</taxon>
        <taxon>Marinobacterium</taxon>
    </lineage>
</organism>
<evidence type="ECO:0000256" key="2">
    <source>
        <dbReference type="ARBA" id="ARBA00022679"/>
    </source>
</evidence>
<dbReference type="Gene3D" id="2.160.10.10">
    <property type="entry name" value="Hexapeptide repeat proteins"/>
    <property type="match status" value="1"/>
</dbReference>
<dbReference type="PANTHER" id="PTHR23416:SF23">
    <property type="entry name" value="ACETYLTRANSFERASE C18B11.09C-RELATED"/>
    <property type="match status" value="1"/>
</dbReference>
<reference evidence="3 4" key="1">
    <citation type="submission" date="2019-03" db="EMBL/GenBank/DDBJ databases">
        <title>Genomic Encyclopedia of Archaeal and Bacterial Type Strains, Phase II (KMG-II): from individual species to whole genera.</title>
        <authorList>
            <person name="Goeker M."/>
        </authorList>
    </citation>
    <scope>NUCLEOTIDE SEQUENCE [LARGE SCALE GENOMIC DNA]</scope>
    <source>
        <strain evidence="3 4">DSM 27697</strain>
    </source>
</reference>